<dbReference type="Proteomes" id="UP000789375">
    <property type="component" value="Unassembled WGS sequence"/>
</dbReference>
<accession>A0A9N9EN11</accession>
<evidence type="ECO:0000313" key="2">
    <source>
        <dbReference type="Proteomes" id="UP000789375"/>
    </source>
</evidence>
<sequence length="63" mass="7192">MGQHDVTRGWGRDMLIFGKPVGTQFSGSLMPMGTSFLLQSRSRAEVFCLRKSFQTNTQEYLFN</sequence>
<proteinExistence type="predicted"/>
<dbReference type="AlphaFoldDB" id="A0A9N9EN11"/>
<dbReference type="EMBL" id="CAJVPP010006769">
    <property type="protein sequence ID" value="CAG8681585.1"/>
    <property type="molecule type" value="Genomic_DNA"/>
</dbReference>
<name>A0A9N9EN11_FUNMO</name>
<evidence type="ECO:0000313" key="1">
    <source>
        <dbReference type="EMBL" id="CAG8681585.1"/>
    </source>
</evidence>
<comment type="caution">
    <text evidence="1">The sequence shown here is derived from an EMBL/GenBank/DDBJ whole genome shotgun (WGS) entry which is preliminary data.</text>
</comment>
<keyword evidence="2" id="KW-1185">Reference proteome</keyword>
<protein>
    <submittedName>
        <fullName evidence="1">13815_t:CDS:1</fullName>
    </submittedName>
</protein>
<organism evidence="1 2">
    <name type="scientific">Funneliformis mosseae</name>
    <name type="common">Endomycorrhizal fungus</name>
    <name type="synonym">Glomus mosseae</name>
    <dbReference type="NCBI Taxonomy" id="27381"/>
    <lineage>
        <taxon>Eukaryota</taxon>
        <taxon>Fungi</taxon>
        <taxon>Fungi incertae sedis</taxon>
        <taxon>Mucoromycota</taxon>
        <taxon>Glomeromycotina</taxon>
        <taxon>Glomeromycetes</taxon>
        <taxon>Glomerales</taxon>
        <taxon>Glomeraceae</taxon>
        <taxon>Funneliformis</taxon>
    </lineage>
</organism>
<gene>
    <name evidence="1" type="ORF">FMOSSE_LOCUS12919</name>
</gene>
<reference evidence="1" key="1">
    <citation type="submission" date="2021-06" db="EMBL/GenBank/DDBJ databases">
        <authorList>
            <person name="Kallberg Y."/>
            <person name="Tangrot J."/>
            <person name="Rosling A."/>
        </authorList>
    </citation>
    <scope>NUCLEOTIDE SEQUENCE</scope>
    <source>
        <strain evidence="1">87-6 pot B 2015</strain>
    </source>
</reference>